<protein>
    <submittedName>
        <fullName evidence="4">GNAT family N-acetyltransferase</fullName>
    </submittedName>
</protein>
<dbReference type="InterPro" id="IPR050832">
    <property type="entry name" value="Bact_Acetyltransf"/>
</dbReference>
<evidence type="ECO:0000256" key="1">
    <source>
        <dbReference type="ARBA" id="ARBA00022679"/>
    </source>
</evidence>
<dbReference type="RefSeq" id="WP_345476437.1">
    <property type="nucleotide sequence ID" value="NZ_BAABLW010000002.1"/>
</dbReference>
<feature type="domain" description="N-acetyltransferase" evidence="3">
    <location>
        <begin position="18"/>
        <end position="163"/>
    </location>
</feature>
<evidence type="ECO:0000256" key="2">
    <source>
        <dbReference type="ARBA" id="ARBA00023315"/>
    </source>
</evidence>
<organism evidence="4 5">
    <name type="scientific">Nesterenkonia rhizosphaerae</name>
    <dbReference type="NCBI Taxonomy" id="1348272"/>
    <lineage>
        <taxon>Bacteria</taxon>
        <taxon>Bacillati</taxon>
        <taxon>Actinomycetota</taxon>
        <taxon>Actinomycetes</taxon>
        <taxon>Micrococcales</taxon>
        <taxon>Micrococcaceae</taxon>
        <taxon>Nesterenkonia</taxon>
    </lineage>
</organism>
<dbReference type="PANTHER" id="PTHR43877:SF2">
    <property type="entry name" value="AMINOALKYLPHOSPHONATE N-ACETYLTRANSFERASE-RELATED"/>
    <property type="match status" value="1"/>
</dbReference>
<comment type="caution">
    <text evidence="4">The sequence shown here is derived from an EMBL/GenBank/DDBJ whole genome shotgun (WGS) entry which is preliminary data.</text>
</comment>
<dbReference type="PANTHER" id="PTHR43877">
    <property type="entry name" value="AMINOALKYLPHOSPHONATE N-ACETYLTRANSFERASE-RELATED-RELATED"/>
    <property type="match status" value="1"/>
</dbReference>
<dbReference type="Gene3D" id="3.40.630.30">
    <property type="match status" value="1"/>
</dbReference>
<evidence type="ECO:0000313" key="5">
    <source>
        <dbReference type="Proteomes" id="UP001500368"/>
    </source>
</evidence>
<dbReference type="InterPro" id="IPR000182">
    <property type="entry name" value="GNAT_dom"/>
</dbReference>
<name>A0ABP9FR73_9MICC</name>
<evidence type="ECO:0000313" key="4">
    <source>
        <dbReference type="EMBL" id="GAA4912720.1"/>
    </source>
</evidence>
<accession>A0ABP9FR73</accession>
<dbReference type="CDD" id="cd04301">
    <property type="entry name" value="NAT_SF"/>
    <property type="match status" value="1"/>
</dbReference>
<evidence type="ECO:0000259" key="3">
    <source>
        <dbReference type="PROSITE" id="PS51186"/>
    </source>
</evidence>
<keyword evidence="5" id="KW-1185">Reference proteome</keyword>
<dbReference type="SUPFAM" id="SSF55729">
    <property type="entry name" value="Acyl-CoA N-acyltransferases (Nat)"/>
    <property type="match status" value="1"/>
</dbReference>
<reference evidence="5" key="1">
    <citation type="journal article" date="2019" name="Int. J. Syst. Evol. Microbiol.">
        <title>The Global Catalogue of Microorganisms (GCM) 10K type strain sequencing project: providing services to taxonomists for standard genome sequencing and annotation.</title>
        <authorList>
            <consortium name="The Broad Institute Genomics Platform"/>
            <consortium name="The Broad Institute Genome Sequencing Center for Infectious Disease"/>
            <person name="Wu L."/>
            <person name="Ma J."/>
        </authorList>
    </citation>
    <scope>NUCLEOTIDE SEQUENCE [LARGE SCALE GENOMIC DNA]</scope>
    <source>
        <strain evidence="5">JCM 19129</strain>
    </source>
</reference>
<keyword evidence="2" id="KW-0012">Acyltransferase</keyword>
<dbReference type="Pfam" id="PF00583">
    <property type="entry name" value="Acetyltransf_1"/>
    <property type="match status" value="1"/>
</dbReference>
<proteinExistence type="predicted"/>
<dbReference type="PROSITE" id="PS51186">
    <property type="entry name" value="GNAT"/>
    <property type="match status" value="1"/>
</dbReference>
<dbReference type="InterPro" id="IPR016181">
    <property type="entry name" value="Acyl_CoA_acyltransferase"/>
</dbReference>
<sequence>MRQNWTVESVPLEDPRAQRLRQAMAEELDPRYADRQWLFEKLASREENPAGHIAPQTVITTLLVLDAEGTAAGHGILRDLGGEPEIKRLYVVPEARGKGAAGVLMQALEDHARATGAPRVILQTGDRQPEAEALYLKRGWTPIPIYWPYREMDFSRCYELTLAYAPPA</sequence>
<gene>
    <name evidence="4" type="ORF">GCM10025790_04170</name>
</gene>
<dbReference type="Proteomes" id="UP001500368">
    <property type="component" value="Unassembled WGS sequence"/>
</dbReference>
<dbReference type="EMBL" id="BAABLW010000002">
    <property type="protein sequence ID" value="GAA4912720.1"/>
    <property type="molecule type" value="Genomic_DNA"/>
</dbReference>
<keyword evidence="1" id="KW-0808">Transferase</keyword>